<evidence type="ECO:0000256" key="1">
    <source>
        <dbReference type="SAM" id="MobiDB-lite"/>
    </source>
</evidence>
<keyword evidence="2" id="KW-0472">Membrane</keyword>
<dbReference type="InterPro" id="IPR009045">
    <property type="entry name" value="Zn_M74/Hedgehog-like"/>
</dbReference>
<feature type="domain" description="D-alanyl-D-alanine carboxypeptidase-like core" evidence="3">
    <location>
        <begin position="93"/>
        <end position="192"/>
    </location>
</feature>
<evidence type="ECO:0000256" key="2">
    <source>
        <dbReference type="SAM" id="Phobius"/>
    </source>
</evidence>
<dbReference type="SUPFAM" id="SSF55166">
    <property type="entry name" value="Hedgehog/DD-peptidase"/>
    <property type="match status" value="1"/>
</dbReference>
<keyword evidence="2" id="KW-0812">Transmembrane</keyword>
<gene>
    <name evidence="4" type="ORF">ACFQ34_03470</name>
</gene>
<accession>A0ABW3VDI5</accession>
<protein>
    <submittedName>
        <fullName evidence="4">M15 family metallopeptidase</fullName>
    </submittedName>
</protein>
<sequence>MTYPGPARTSERPPRPGTVTAAVLVVVVVVLGVVSLVVTDGAASDASARPSRATGPVADVPRGSPPDAAADEDDGVVPDGTTIFDDVPAVARLDPGLLASVRRAAADAGRSGIGFSVNSGWRSPRYQEQLLREAVATYGSEREAARWVATADTSPHVSGDAVDIGPAESAAWLSAHGAGYGLCRVYRNEPWHFELRPAAVHSGCPPLYADPTDDPRMRE</sequence>
<dbReference type="CDD" id="cd14846">
    <property type="entry name" value="Peptidase_M15_like"/>
    <property type="match status" value="1"/>
</dbReference>
<feature type="transmembrane region" description="Helical" evidence="2">
    <location>
        <begin position="20"/>
        <end position="43"/>
    </location>
</feature>
<evidence type="ECO:0000313" key="5">
    <source>
        <dbReference type="Proteomes" id="UP001597182"/>
    </source>
</evidence>
<keyword evidence="2" id="KW-1133">Transmembrane helix</keyword>
<proteinExistence type="predicted"/>
<dbReference type="Proteomes" id="UP001597182">
    <property type="component" value="Unassembled WGS sequence"/>
</dbReference>
<evidence type="ECO:0000313" key="4">
    <source>
        <dbReference type="EMBL" id="MFD1232334.1"/>
    </source>
</evidence>
<comment type="caution">
    <text evidence="4">The sequence shown here is derived from an EMBL/GenBank/DDBJ whole genome shotgun (WGS) entry which is preliminary data.</text>
</comment>
<dbReference type="RefSeq" id="WP_339121766.1">
    <property type="nucleotide sequence ID" value="NZ_BAABKS010000019.1"/>
</dbReference>
<dbReference type="EMBL" id="JBHTMB010000022">
    <property type="protein sequence ID" value="MFD1232334.1"/>
    <property type="molecule type" value="Genomic_DNA"/>
</dbReference>
<name>A0ABW3VDI5_9PSEU</name>
<keyword evidence="5" id="KW-1185">Reference proteome</keyword>
<dbReference type="Pfam" id="PF02557">
    <property type="entry name" value="VanY"/>
    <property type="match status" value="1"/>
</dbReference>
<reference evidence="5" key="1">
    <citation type="journal article" date="2019" name="Int. J. Syst. Evol. Microbiol.">
        <title>The Global Catalogue of Microorganisms (GCM) 10K type strain sequencing project: providing services to taxonomists for standard genome sequencing and annotation.</title>
        <authorList>
            <consortium name="The Broad Institute Genomics Platform"/>
            <consortium name="The Broad Institute Genome Sequencing Center for Infectious Disease"/>
            <person name="Wu L."/>
            <person name="Ma J."/>
        </authorList>
    </citation>
    <scope>NUCLEOTIDE SEQUENCE [LARGE SCALE GENOMIC DNA]</scope>
    <source>
        <strain evidence="5">CCUG 49018</strain>
    </source>
</reference>
<organism evidence="4 5">
    <name type="scientific">Pseudonocardia benzenivorans</name>
    <dbReference type="NCBI Taxonomy" id="228005"/>
    <lineage>
        <taxon>Bacteria</taxon>
        <taxon>Bacillati</taxon>
        <taxon>Actinomycetota</taxon>
        <taxon>Actinomycetes</taxon>
        <taxon>Pseudonocardiales</taxon>
        <taxon>Pseudonocardiaceae</taxon>
        <taxon>Pseudonocardia</taxon>
    </lineage>
</organism>
<dbReference type="Gene3D" id="3.30.1380.10">
    <property type="match status" value="1"/>
</dbReference>
<evidence type="ECO:0000259" key="3">
    <source>
        <dbReference type="Pfam" id="PF02557"/>
    </source>
</evidence>
<feature type="compositionally biased region" description="Low complexity" evidence="1">
    <location>
        <begin position="44"/>
        <end position="53"/>
    </location>
</feature>
<feature type="region of interest" description="Disordered" evidence="1">
    <location>
        <begin position="44"/>
        <end position="81"/>
    </location>
</feature>
<dbReference type="InterPro" id="IPR003709">
    <property type="entry name" value="VanY-like_core_dom"/>
</dbReference>